<dbReference type="Proteomes" id="UP000257139">
    <property type="component" value="Unassembled WGS sequence"/>
</dbReference>
<evidence type="ECO:0000313" key="2">
    <source>
        <dbReference type="EMBL" id="SPC25934.1"/>
    </source>
</evidence>
<name>A0A7Z7JIA8_9BURK</name>
<proteinExistence type="predicted"/>
<evidence type="ECO:0000256" key="1">
    <source>
        <dbReference type="SAM" id="MobiDB-lite"/>
    </source>
</evidence>
<organism evidence="2 3">
    <name type="scientific">Cupriavidus taiwanensis</name>
    <dbReference type="NCBI Taxonomy" id="164546"/>
    <lineage>
        <taxon>Bacteria</taxon>
        <taxon>Pseudomonadati</taxon>
        <taxon>Pseudomonadota</taxon>
        <taxon>Betaproteobacteria</taxon>
        <taxon>Burkholderiales</taxon>
        <taxon>Burkholderiaceae</taxon>
        <taxon>Cupriavidus</taxon>
    </lineage>
</organism>
<feature type="region of interest" description="Disordered" evidence="1">
    <location>
        <begin position="1"/>
        <end position="24"/>
    </location>
</feature>
<evidence type="ECO:0000313" key="3">
    <source>
        <dbReference type="Proteomes" id="UP000257139"/>
    </source>
</evidence>
<evidence type="ECO:0008006" key="4">
    <source>
        <dbReference type="Google" id="ProtNLM"/>
    </source>
</evidence>
<dbReference type="RefSeq" id="WP_115737218.1">
    <property type="nucleotide sequence ID" value="NZ_JABTYD010000006.1"/>
</dbReference>
<dbReference type="EMBL" id="OGUU01000049">
    <property type="protein sequence ID" value="SPC25934.1"/>
    <property type="molecule type" value="Genomic_DNA"/>
</dbReference>
<sequence>MELYCTPAPQGASVTTNPPKGNDARNHHYVPQCYLKGFARNRSKNAQLFVVDTKTKRAFVTTPRNLAAQRDFNRVEIPGHDPNIVEAGYADLEAQLAPALVRIDQHGDFYSEEDKALVLELIALLATRNPGFREARRQALEKIYKIVGGMVVSTQERYESQFGQARAAGYLKGEPLPYEEMREFIESERYTVEVPSTSPTSHVATELKLLAHMRDLIHRRGWTLLRAPSHCGGFVTSDHPVVLEWDDPERMNSKIYSPGFGLRSTTIFFPVTKHFALHGHFDQQDGRTIQINEQGVAAINFKVFLHAHRQIYAESERFGFIGVNGEIQRGSALLDLIAGR</sequence>
<accession>A0A7Z7JIA8</accession>
<gene>
    <name evidence="2" type="ORF">CBM2594_U20121</name>
</gene>
<dbReference type="Pfam" id="PF14022">
    <property type="entry name" value="DUF4238"/>
    <property type="match status" value="1"/>
</dbReference>
<reference evidence="2 3" key="1">
    <citation type="submission" date="2018-01" db="EMBL/GenBank/DDBJ databases">
        <authorList>
            <person name="Clerissi C."/>
        </authorList>
    </citation>
    <scope>NUCLEOTIDE SEQUENCE [LARGE SCALE GENOMIC DNA]</scope>
    <source>
        <strain evidence="2">Cupriavidus taiwanensis STM 6021</strain>
    </source>
</reference>
<dbReference type="AlphaFoldDB" id="A0A7Z7JIA8"/>
<dbReference type="InterPro" id="IPR025332">
    <property type="entry name" value="DUF4238"/>
</dbReference>
<comment type="caution">
    <text evidence="2">The sequence shown here is derived from an EMBL/GenBank/DDBJ whole genome shotgun (WGS) entry which is preliminary data.</text>
</comment>
<protein>
    <recommendedName>
        <fullName evidence="4">DUF4238 domain-containing protein</fullName>
    </recommendedName>
</protein>